<dbReference type="OrthoDB" id="686841at2759"/>
<name>A0A9Q0CSV1_9POAL</name>
<proteinExistence type="predicted"/>
<protein>
    <recommendedName>
        <fullName evidence="3">F-box domain-containing protein</fullName>
    </recommendedName>
</protein>
<organism evidence="1 2">
    <name type="scientific">Rhynchospora breviuscula</name>
    <dbReference type="NCBI Taxonomy" id="2022672"/>
    <lineage>
        <taxon>Eukaryota</taxon>
        <taxon>Viridiplantae</taxon>
        <taxon>Streptophyta</taxon>
        <taxon>Embryophyta</taxon>
        <taxon>Tracheophyta</taxon>
        <taxon>Spermatophyta</taxon>
        <taxon>Magnoliopsida</taxon>
        <taxon>Liliopsida</taxon>
        <taxon>Poales</taxon>
        <taxon>Cyperaceae</taxon>
        <taxon>Cyperoideae</taxon>
        <taxon>Rhynchosporeae</taxon>
        <taxon>Rhynchospora</taxon>
    </lineage>
</organism>
<gene>
    <name evidence="1" type="ORF">LUZ63_008061</name>
</gene>
<evidence type="ECO:0000313" key="1">
    <source>
        <dbReference type="EMBL" id="KAJ1699549.1"/>
    </source>
</evidence>
<sequence length="337" mass="37991">MADRALVFGRDHSVPLETLRIETSGYSRCPLPLKSVIRWIDRAAHLGVEHLCLKLESPTAAAVCRSIFSIRSLESLLITTSDNLGGRMNPFMWKACQELLRSHKALLPSDIVSTRLKSISLRLNIDSADLTRLIGGLPVLEYLELRNIDQDLIDISSLSVRTLELGCESGKIMKLCFPKLDRFHLTCEANNLEMFHGEMPLVGKAGFTLRSPREVHALVLESMLKSVANAVVLKLSIETSFHCEKTYLRCCEIQLSFPRLEYFKFSSRMCLLKLFQAEMPVLRKADIHLSDAKEEFVQPVSDFLKCIANVIYLKLNVLKTGPDRPVRPRTGHQSGLI</sequence>
<dbReference type="Proteomes" id="UP001151287">
    <property type="component" value="Unassembled WGS sequence"/>
</dbReference>
<reference evidence="1" key="1">
    <citation type="journal article" date="2022" name="Cell">
        <title>Repeat-based holocentromeres influence genome architecture and karyotype evolution.</title>
        <authorList>
            <person name="Hofstatter P.G."/>
            <person name="Thangavel G."/>
            <person name="Lux T."/>
            <person name="Neumann P."/>
            <person name="Vondrak T."/>
            <person name="Novak P."/>
            <person name="Zhang M."/>
            <person name="Costa L."/>
            <person name="Castellani M."/>
            <person name="Scott A."/>
            <person name="Toegelov H."/>
            <person name="Fuchs J."/>
            <person name="Mata-Sucre Y."/>
            <person name="Dias Y."/>
            <person name="Vanzela A.L.L."/>
            <person name="Huettel B."/>
            <person name="Almeida C.C.S."/>
            <person name="Simkova H."/>
            <person name="Souza G."/>
            <person name="Pedrosa-Harand A."/>
            <person name="Macas J."/>
            <person name="Mayer K.F.X."/>
            <person name="Houben A."/>
            <person name="Marques A."/>
        </authorList>
    </citation>
    <scope>NUCLEOTIDE SEQUENCE</scope>
    <source>
        <strain evidence="1">RhyBre1mFocal</strain>
    </source>
</reference>
<evidence type="ECO:0000313" key="2">
    <source>
        <dbReference type="Proteomes" id="UP001151287"/>
    </source>
</evidence>
<dbReference type="PANTHER" id="PTHR31900:SF32">
    <property type="entry name" value="F-BOX_RNI_FBD-LIKE DOMAIN PROTEIN"/>
    <property type="match status" value="1"/>
</dbReference>
<dbReference type="PANTHER" id="PTHR31900">
    <property type="entry name" value="F-BOX/RNI SUPERFAMILY PROTEIN-RELATED"/>
    <property type="match status" value="1"/>
</dbReference>
<evidence type="ECO:0008006" key="3">
    <source>
        <dbReference type="Google" id="ProtNLM"/>
    </source>
</evidence>
<comment type="caution">
    <text evidence="1">The sequence shown here is derived from an EMBL/GenBank/DDBJ whole genome shotgun (WGS) entry which is preliminary data.</text>
</comment>
<accession>A0A9Q0CSV1</accession>
<dbReference type="AlphaFoldDB" id="A0A9Q0CSV1"/>
<keyword evidence="2" id="KW-1185">Reference proteome</keyword>
<dbReference type="InterPro" id="IPR050232">
    <property type="entry name" value="FBL13/AtMIF1-like"/>
</dbReference>
<dbReference type="EMBL" id="JAMQYH010000002">
    <property type="protein sequence ID" value="KAJ1699549.1"/>
    <property type="molecule type" value="Genomic_DNA"/>
</dbReference>